<dbReference type="Pfam" id="PF04237">
    <property type="entry name" value="YjbR"/>
    <property type="match status" value="1"/>
</dbReference>
<organism evidence="1 2">
    <name type="scientific">Flagellimonas lutaonensis</name>
    <dbReference type="NCBI Taxonomy" id="516051"/>
    <lineage>
        <taxon>Bacteria</taxon>
        <taxon>Pseudomonadati</taxon>
        <taxon>Bacteroidota</taxon>
        <taxon>Flavobacteriia</taxon>
        <taxon>Flavobacteriales</taxon>
        <taxon>Flavobacteriaceae</taxon>
        <taxon>Flagellimonas</taxon>
    </lineage>
</organism>
<dbReference type="Proteomes" id="UP000032726">
    <property type="component" value="Chromosome"/>
</dbReference>
<proteinExistence type="predicted"/>
<dbReference type="STRING" id="516051.VC82_1751"/>
<dbReference type="Gene3D" id="3.90.1150.30">
    <property type="match status" value="1"/>
</dbReference>
<reference evidence="1 2" key="1">
    <citation type="submission" date="2015-03" db="EMBL/GenBank/DDBJ databases">
        <title>Complete genome sequence of Muricauda lutaonensis CC-HSB-11T, isolated from a coastal hot spring.</title>
        <authorList>
            <person name="Kim K.M."/>
        </authorList>
    </citation>
    <scope>NUCLEOTIDE SEQUENCE [LARGE SCALE GENOMIC DNA]</scope>
    <source>
        <strain evidence="1 2">CC-HSB-11</strain>
    </source>
</reference>
<dbReference type="InterPro" id="IPR058532">
    <property type="entry name" value="YjbR/MT2646/Rv2570-like"/>
</dbReference>
<dbReference type="AlphaFoldDB" id="A0A0D5YTZ8"/>
<dbReference type="EMBL" id="CP011071">
    <property type="protein sequence ID" value="AKA35361.1"/>
    <property type="molecule type" value="Genomic_DNA"/>
</dbReference>
<dbReference type="RefSeq" id="WP_045802023.1">
    <property type="nucleotide sequence ID" value="NZ_CP011071.1"/>
</dbReference>
<dbReference type="InterPro" id="IPR038056">
    <property type="entry name" value="YjbR-like_sf"/>
</dbReference>
<dbReference type="SUPFAM" id="SSF142906">
    <property type="entry name" value="YjbR-like"/>
    <property type="match status" value="1"/>
</dbReference>
<evidence type="ECO:0008006" key="3">
    <source>
        <dbReference type="Google" id="ProtNLM"/>
    </source>
</evidence>
<name>A0A0D5YTZ8_9FLAO</name>
<dbReference type="PANTHER" id="PTHR35145:SF1">
    <property type="entry name" value="CYTOPLASMIC PROTEIN"/>
    <property type="match status" value="1"/>
</dbReference>
<dbReference type="InterPro" id="IPR007351">
    <property type="entry name" value="YjbR"/>
</dbReference>
<accession>A0A0D5YTZ8</accession>
<dbReference type="PATRIC" id="fig|516051.4.peg.1806"/>
<evidence type="ECO:0000313" key="2">
    <source>
        <dbReference type="Proteomes" id="UP000032726"/>
    </source>
</evidence>
<evidence type="ECO:0000313" key="1">
    <source>
        <dbReference type="EMBL" id="AKA35361.1"/>
    </source>
</evidence>
<dbReference type="PANTHER" id="PTHR35145">
    <property type="entry name" value="CYTOPLASMIC PROTEIN-RELATED"/>
    <property type="match status" value="1"/>
</dbReference>
<dbReference type="OrthoDB" id="9789813at2"/>
<sequence length="121" mass="14212">MNVEEFRDYCLAKKGVEETFPFDEHTLVFKVMGKMFALVPLERLPSQANLKCDPERAIELREAYDGIITPGYHMSKVHWNTLFYESLPDSFTRELIDHSYDLVVEKLPKKTKIEWDELPDS</sequence>
<dbReference type="HOGENOM" id="CLU_105851_1_1_10"/>
<gene>
    <name evidence="1" type="ORF">VC82_1751</name>
</gene>
<keyword evidence="2" id="KW-1185">Reference proteome</keyword>
<protein>
    <recommendedName>
        <fullName evidence="3">MmcQ-like protein</fullName>
    </recommendedName>
</protein>
<dbReference type="KEGG" id="mlt:VC82_1751"/>